<name>T0GF28_9LEPT</name>
<evidence type="ECO:0000256" key="12">
    <source>
        <dbReference type="PIRSR" id="PIRSR603739-50"/>
    </source>
</evidence>
<keyword evidence="5" id="KW-0949">S-adenosyl-L-methionine</keyword>
<dbReference type="PANTHER" id="PTHR30538:SF1">
    <property type="entry name" value="L-LYSINE 2,3-AMINOMUTASE"/>
    <property type="match status" value="1"/>
</dbReference>
<comment type="caution">
    <text evidence="14">The sequence shown here is derived from an EMBL/GenBank/DDBJ whole genome shotgun (WGS) entry which is preliminary data.</text>
</comment>
<organism evidence="14 15">
    <name type="scientific">Leptospira broomii serovar Hurstbridge str. 5399</name>
    <dbReference type="NCBI Taxonomy" id="1049789"/>
    <lineage>
        <taxon>Bacteria</taxon>
        <taxon>Pseudomonadati</taxon>
        <taxon>Spirochaetota</taxon>
        <taxon>Spirochaetia</taxon>
        <taxon>Leptospirales</taxon>
        <taxon>Leptospiraceae</taxon>
        <taxon>Leptospira</taxon>
    </lineage>
</organism>
<evidence type="ECO:0000256" key="2">
    <source>
        <dbReference type="ARBA" id="ARBA00001966"/>
    </source>
</evidence>
<dbReference type="SFLD" id="SFLDG01070">
    <property type="entry name" value="PLP-dependent"/>
    <property type="match status" value="1"/>
</dbReference>
<keyword evidence="15" id="KW-1185">Reference proteome</keyword>
<dbReference type="Gene3D" id="6.10.140.1170">
    <property type="match status" value="1"/>
</dbReference>
<feature type="binding site" evidence="11">
    <location>
        <position position="147"/>
    </location>
    <ligand>
        <name>[4Fe-4S] cluster</name>
        <dbReference type="ChEBI" id="CHEBI:49883"/>
        <note>4Fe-4S-S-AdoMet</note>
    </ligand>
</feature>
<feature type="domain" description="Radical SAM core" evidence="13">
    <location>
        <begin position="126"/>
        <end position="344"/>
    </location>
</feature>
<dbReference type="PROSITE" id="PS51918">
    <property type="entry name" value="RADICAL_SAM"/>
    <property type="match status" value="1"/>
</dbReference>
<dbReference type="SUPFAM" id="SSF102114">
    <property type="entry name" value="Radical SAM enzymes"/>
    <property type="match status" value="1"/>
</dbReference>
<evidence type="ECO:0000256" key="8">
    <source>
        <dbReference type="ARBA" id="ARBA00023004"/>
    </source>
</evidence>
<dbReference type="InterPro" id="IPR025895">
    <property type="entry name" value="LAM_C_dom"/>
</dbReference>
<comment type="similarity">
    <text evidence="3">Belongs to the radical SAM superfamily. KamA family.</text>
</comment>
<dbReference type="NCBIfam" id="TIGR00238">
    <property type="entry name" value="KamA family radical SAM protein"/>
    <property type="match status" value="1"/>
</dbReference>
<keyword evidence="7 12" id="KW-0663">Pyridoxal phosphate</keyword>
<dbReference type="GO" id="GO:0016853">
    <property type="term" value="F:isomerase activity"/>
    <property type="evidence" value="ECO:0007669"/>
    <property type="project" value="UniProtKB-KW"/>
</dbReference>
<dbReference type="InterPro" id="IPR007197">
    <property type="entry name" value="rSAM"/>
</dbReference>
<keyword evidence="9 11" id="KW-0411">Iron-sulfur</keyword>
<evidence type="ECO:0000259" key="13">
    <source>
        <dbReference type="PROSITE" id="PS51918"/>
    </source>
</evidence>
<dbReference type="STRING" id="1049789.LEP1GSC050_1974"/>
<keyword evidence="10" id="KW-0413">Isomerase</keyword>
<dbReference type="GO" id="GO:0046872">
    <property type="term" value="F:metal ion binding"/>
    <property type="evidence" value="ECO:0007669"/>
    <property type="project" value="UniProtKB-KW"/>
</dbReference>
<dbReference type="Pfam" id="PF12544">
    <property type="entry name" value="LAM_C"/>
    <property type="match status" value="1"/>
</dbReference>
<keyword evidence="4 11" id="KW-0004">4Fe-4S</keyword>
<dbReference type="PIRSF" id="PIRSF004911">
    <property type="entry name" value="DUF160"/>
    <property type="match status" value="1"/>
</dbReference>
<dbReference type="CDD" id="cd01335">
    <property type="entry name" value="Radical_SAM"/>
    <property type="match status" value="1"/>
</dbReference>
<dbReference type="GO" id="GO:0051539">
    <property type="term" value="F:4 iron, 4 sulfur cluster binding"/>
    <property type="evidence" value="ECO:0007669"/>
    <property type="project" value="UniProtKB-KW"/>
</dbReference>
<proteinExistence type="inferred from homology"/>
<feature type="binding site" evidence="11">
    <location>
        <position position="140"/>
    </location>
    <ligand>
        <name>[4Fe-4S] cluster</name>
        <dbReference type="ChEBI" id="CHEBI:49883"/>
        <note>4Fe-4S-S-AdoMet</note>
    </ligand>
</feature>
<keyword evidence="8" id="KW-0408">Iron</keyword>
<dbReference type="PANTHER" id="PTHR30538">
    <property type="entry name" value="LYSINE 2,3-AMINOMUTASE-RELATED"/>
    <property type="match status" value="1"/>
</dbReference>
<evidence type="ECO:0000256" key="5">
    <source>
        <dbReference type="ARBA" id="ARBA00022691"/>
    </source>
</evidence>
<evidence type="ECO:0000256" key="6">
    <source>
        <dbReference type="ARBA" id="ARBA00022723"/>
    </source>
</evidence>
<dbReference type="InterPro" id="IPR003739">
    <property type="entry name" value="Lys_aminomutase/Glu_NH3_mut"/>
</dbReference>
<evidence type="ECO:0000313" key="15">
    <source>
        <dbReference type="Proteomes" id="UP000015454"/>
    </source>
</evidence>
<dbReference type="EMBL" id="AHMO02000008">
    <property type="protein sequence ID" value="EQA44013.1"/>
    <property type="molecule type" value="Genomic_DNA"/>
</dbReference>
<dbReference type="Proteomes" id="UP000015454">
    <property type="component" value="Unassembled WGS sequence"/>
</dbReference>
<feature type="modified residue" description="N6-(pyridoxal phosphate)lysine" evidence="12">
    <location>
        <position position="356"/>
    </location>
</feature>
<dbReference type="SFLD" id="SFLDS00029">
    <property type="entry name" value="Radical_SAM"/>
    <property type="match status" value="1"/>
</dbReference>
<evidence type="ECO:0000256" key="10">
    <source>
        <dbReference type="ARBA" id="ARBA00023235"/>
    </source>
</evidence>
<evidence type="ECO:0000256" key="3">
    <source>
        <dbReference type="ARBA" id="ARBA00008703"/>
    </source>
</evidence>
<sequence>MEKAAMRKFIENPVEEDAALPSKARKRLFSSFEWSDYKAQLRNRIQAGDLNLYFELTESERHGIQETIRLNVGASPYYLSLSDPFDPQCPIRKMIVPQREEAFFAPEEALDPLHEESLSPVKGLTHMYPDRVLLFSNHECSVYCRHCMRGRKVSDSFERMEIIDLEACFAYIKANPEISDVVISGGDPLNLSDAKIDTILENLEKISHVKVCRIGTRNPVTLPMRITSELCKMIESHNTDNLSIFCNTQFNHEKECTSEAKEAVLRLLKAGVNIGNQCVILKGINDDGESMLRLHKKLLELRIRAYYMYDPELIPGSRGFRTPLYKGIQILEYMRGKIGGMGIPQFVNDLPGGGGKITLGPNWYLGFHKESKTHVFRSAIHGTYHLSPEPYDSDYESYYPELDQKVWDSIRNSAYSTDKGVPLGGRGKSSYEK</sequence>
<dbReference type="Gene3D" id="3.20.20.70">
    <property type="entry name" value="Aldolase class I"/>
    <property type="match status" value="1"/>
</dbReference>
<reference evidence="14" key="1">
    <citation type="submission" date="2013-05" db="EMBL/GenBank/DDBJ databases">
        <authorList>
            <person name="Harkins D.M."/>
            <person name="Durkin A.S."/>
            <person name="Brinkac L.M."/>
            <person name="Haft D.H."/>
            <person name="Selengut J.D."/>
            <person name="Sanka R."/>
            <person name="DePew J."/>
            <person name="Purushe J."/>
            <person name="Hartskeerl R.A."/>
            <person name="Ahmed A."/>
            <person name="van der Linden H."/>
            <person name="Goris M.G.A."/>
            <person name="Vinetz J.M."/>
            <person name="Sutton G.G."/>
            <person name="Nierman W.C."/>
            <person name="Fouts D.E."/>
        </authorList>
    </citation>
    <scope>NUCLEOTIDE SEQUENCE [LARGE SCALE GENOMIC DNA]</scope>
    <source>
        <strain evidence="14">5399</strain>
    </source>
</reference>
<dbReference type="Pfam" id="PF04055">
    <property type="entry name" value="Radical_SAM"/>
    <property type="match status" value="1"/>
</dbReference>
<gene>
    <name evidence="14" type="ORF">LEP1GSC050_1974</name>
</gene>
<dbReference type="AlphaFoldDB" id="T0GF28"/>
<evidence type="ECO:0000256" key="1">
    <source>
        <dbReference type="ARBA" id="ARBA00001933"/>
    </source>
</evidence>
<evidence type="ECO:0000256" key="4">
    <source>
        <dbReference type="ARBA" id="ARBA00022485"/>
    </source>
</evidence>
<keyword evidence="6 11" id="KW-0479">Metal-binding</keyword>
<protein>
    <submittedName>
        <fullName evidence="14">KamA family protein</fullName>
    </submittedName>
</protein>
<accession>T0GF28</accession>
<dbReference type="InterPro" id="IPR058240">
    <property type="entry name" value="rSAM_sf"/>
</dbReference>
<evidence type="ECO:0000313" key="14">
    <source>
        <dbReference type="EMBL" id="EQA44013.1"/>
    </source>
</evidence>
<evidence type="ECO:0000256" key="11">
    <source>
        <dbReference type="PIRSR" id="PIRSR004911-1"/>
    </source>
</evidence>
<feature type="binding site" evidence="11">
    <location>
        <position position="144"/>
    </location>
    <ligand>
        <name>[4Fe-4S] cluster</name>
        <dbReference type="ChEBI" id="CHEBI:49883"/>
        <note>4Fe-4S-S-AdoMet</note>
    </ligand>
</feature>
<evidence type="ECO:0000256" key="7">
    <source>
        <dbReference type="ARBA" id="ARBA00022898"/>
    </source>
</evidence>
<dbReference type="InterPro" id="IPR013785">
    <property type="entry name" value="Aldolase_TIM"/>
</dbReference>
<comment type="cofactor">
    <cofactor evidence="1 12">
        <name>pyridoxal 5'-phosphate</name>
        <dbReference type="ChEBI" id="CHEBI:597326"/>
    </cofactor>
</comment>
<comment type="cofactor">
    <cofactor evidence="2">
        <name>[4Fe-4S] cluster</name>
        <dbReference type="ChEBI" id="CHEBI:49883"/>
    </cofactor>
</comment>
<evidence type="ECO:0000256" key="9">
    <source>
        <dbReference type="ARBA" id="ARBA00023014"/>
    </source>
</evidence>